<dbReference type="Pfam" id="PF24139">
    <property type="entry name" value="TPR_TNPO3_IPO13_4th"/>
    <property type="match status" value="1"/>
</dbReference>
<dbReference type="Pfam" id="PF08389">
    <property type="entry name" value="Xpo1"/>
    <property type="match status" value="1"/>
</dbReference>
<dbReference type="GO" id="GO:0031267">
    <property type="term" value="F:small GTPase binding"/>
    <property type="evidence" value="ECO:0007669"/>
    <property type="project" value="InterPro"/>
</dbReference>
<feature type="domain" description="Importin N-terminal" evidence="1">
    <location>
        <begin position="25"/>
        <end position="92"/>
    </location>
</feature>
<dbReference type="SUPFAM" id="SSF48371">
    <property type="entry name" value="ARM repeat"/>
    <property type="match status" value="1"/>
</dbReference>
<dbReference type="STRING" id="1206466.K0KR05"/>
<dbReference type="InterPro" id="IPR011989">
    <property type="entry name" value="ARM-like"/>
</dbReference>
<dbReference type="Proteomes" id="UP000009328">
    <property type="component" value="Unassembled WGS sequence"/>
</dbReference>
<protein>
    <recommendedName>
        <fullName evidence="1">Importin N-terminal domain-containing protein</fullName>
    </recommendedName>
</protein>
<dbReference type="InterPro" id="IPR001494">
    <property type="entry name" value="Importin-beta_N"/>
</dbReference>
<dbReference type="PANTHER" id="PTHR12363">
    <property type="entry name" value="TRANSPORTIN 3 AND IMPORTIN 13"/>
    <property type="match status" value="1"/>
</dbReference>
<dbReference type="InterPro" id="IPR013598">
    <property type="entry name" value="Exportin-1/Importin-b-like"/>
</dbReference>
<dbReference type="GO" id="GO:0005634">
    <property type="term" value="C:nucleus"/>
    <property type="evidence" value="ECO:0007669"/>
    <property type="project" value="UniProtKB-ARBA"/>
</dbReference>
<dbReference type="eggNOG" id="KOG2081">
    <property type="taxonomic scope" value="Eukaryota"/>
</dbReference>
<dbReference type="AlphaFoldDB" id="K0KR05"/>
<evidence type="ECO:0000313" key="3">
    <source>
        <dbReference type="Proteomes" id="UP000009328"/>
    </source>
</evidence>
<dbReference type="FunFam" id="1.25.10.10:FF:000266">
    <property type="entry name" value="mRNA transport regulator MTR10"/>
    <property type="match status" value="1"/>
</dbReference>
<dbReference type="SMART" id="SM00913">
    <property type="entry name" value="IBN_N"/>
    <property type="match status" value="1"/>
</dbReference>
<organism evidence="2 3">
    <name type="scientific">Wickerhamomyces ciferrii (strain ATCC 14091 / BCRC 22168 / CBS 111 / JCM 3599 / NBRC 0793 / NRRL Y-1031 F-60-10)</name>
    <name type="common">Yeast</name>
    <name type="synonym">Pichia ciferrii</name>
    <dbReference type="NCBI Taxonomy" id="1206466"/>
    <lineage>
        <taxon>Eukaryota</taxon>
        <taxon>Fungi</taxon>
        <taxon>Dikarya</taxon>
        <taxon>Ascomycota</taxon>
        <taxon>Saccharomycotina</taxon>
        <taxon>Saccharomycetes</taxon>
        <taxon>Phaffomycetales</taxon>
        <taxon>Wickerhamomycetaceae</taxon>
        <taxon>Wickerhamomyces</taxon>
    </lineage>
</organism>
<dbReference type="InterPro" id="IPR051345">
    <property type="entry name" value="Importin_beta-like_NTR"/>
</dbReference>
<dbReference type="Pfam" id="PF24140">
    <property type="entry name" value="TPR_TNPO3_IPO13_3rd"/>
    <property type="match status" value="1"/>
</dbReference>
<dbReference type="HOGENOM" id="CLU_005996_0_0_1"/>
<dbReference type="Pfam" id="PF24138">
    <property type="entry name" value="TPR_TNPO3_IPO13_2nd"/>
    <property type="match status" value="1"/>
</dbReference>
<dbReference type="PROSITE" id="PS50166">
    <property type="entry name" value="IMPORTIN_B_NT"/>
    <property type="match status" value="1"/>
</dbReference>
<name>K0KR05_WICCF</name>
<evidence type="ECO:0000259" key="1">
    <source>
        <dbReference type="PROSITE" id="PS50166"/>
    </source>
</evidence>
<dbReference type="Pfam" id="PF03810">
    <property type="entry name" value="IBN_N"/>
    <property type="match status" value="1"/>
</dbReference>
<sequence>MSDVVGKITEALQLMSSNSSDKTTALHYLEEFQKTPDAWQIVHSILSNDSNPLELKMFAAQTLRNKMTYDLHQVPTESLSGLKDSIIQFLIQYSESNRPIRTQLSIALAKLAIQYVHWSNALEEVFNKLNQNIPALLEFLKILPEESLDPKGTPMTDEEFGIRTQELIVANVERVLLLLSNYAQSSSDSKANSLILDCLNSWIKEIPVDQLLTIEPLTNIVFQSLRDEDAFDRAIECLISIVKETSEIENIQLIQALFEQIIQLKPLLQQNKDDPDVFGSLARLFIEAAETWNVLIAKAPNDFAPLVEIILEISTYDEDLEIVKYTFYFWYNLKQSVTLERYKEARLKFTPIFTQLIHIMIKHLHYPDGNETDPLFSNNEEKEKFKDFRYDMGDVLKDCTAVIGAQRALIIPFDQIKSSLNNPTIKWQDVEAPLFSLRAMANQVSLKENQILPQIMDLLVQLPENTKIRYAATLVLGRYTEWTSKHPEFLEKQLNYIINGFQASDADIITAASHALMYFCTDCSTLLTNYIEQLYNFYVNIFGSSIIDKTSLYEITEGIAHIINAQDYSNVANAATMFIKPILEKINGYVTAQGSEDLYKSIAEEIEIVRIFLEFIRPRDFQTPEDPVANLVIELWPMITGLLDNHGHSIKVSERCMKFTKTALQTYNSFLIPILPSIANTLVKGFQTTNFGCYLWVSGVVIREFGDEYFSNEVKNSVWNFAYQQISTFLTVFKNAKPIDIPDLIEDFFRMMSDIIMFFVTNYVLSDLLTSTFEVALLALDIEKFEPLIATLHFLIDLISWGFDVPPISIYEDVPPEIKSTVQNFIGQHGNELLKHVLHGLIFKFPQDTHTDASDLLSKTIRLSPSPEIGVNWINYSLDSLPANSVSQQERDKLINTISSALISKDQRRIRISLKDFVTWYSRKNISPRFQSGY</sequence>
<reference evidence="2 3" key="1">
    <citation type="journal article" date="2012" name="Eukaryot. Cell">
        <title>Draft genome sequence of Wickerhamomyces ciferrii NRRL Y-1031 F-60-10.</title>
        <authorList>
            <person name="Schneider J."/>
            <person name="Andrea H."/>
            <person name="Blom J."/>
            <person name="Jaenicke S."/>
            <person name="Ruckert C."/>
            <person name="Schorsch C."/>
            <person name="Szczepanowski R."/>
            <person name="Farwick M."/>
            <person name="Goesmann A."/>
            <person name="Puhler A."/>
            <person name="Schaffer S."/>
            <person name="Tauch A."/>
            <person name="Kohler T."/>
            <person name="Brinkrolf K."/>
        </authorList>
    </citation>
    <scope>NUCLEOTIDE SEQUENCE [LARGE SCALE GENOMIC DNA]</scope>
    <source>
        <strain evidence="3">ATCC 14091 / BCRC 22168 / CBS 111 / JCM 3599 / NBRC 0793 / NRRL Y-1031 F-60-10</strain>
    </source>
</reference>
<comment type="caution">
    <text evidence="2">The sequence shown here is derived from an EMBL/GenBank/DDBJ whole genome shotgun (WGS) entry which is preliminary data.</text>
</comment>
<dbReference type="InterPro" id="IPR057942">
    <property type="entry name" value="TPR_TNPO3_IPO13_3rd"/>
</dbReference>
<keyword evidence="3" id="KW-1185">Reference proteome</keyword>
<gene>
    <name evidence="2" type="ORF">BN7_3272</name>
</gene>
<evidence type="ECO:0000313" key="2">
    <source>
        <dbReference type="EMBL" id="CCH43718.1"/>
    </source>
</evidence>
<dbReference type="GO" id="GO:0005737">
    <property type="term" value="C:cytoplasm"/>
    <property type="evidence" value="ECO:0007669"/>
    <property type="project" value="TreeGrafter"/>
</dbReference>
<dbReference type="InterPro" id="IPR057941">
    <property type="entry name" value="TPR_TNPO3_IPO13_2nd"/>
</dbReference>
<dbReference type="InterPro" id="IPR058537">
    <property type="entry name" value="TPR_TNPO3_IPO13_4th"/>
</dbReference>
<dbReference type="PANTHER" id="PTHR12363:SF53">
    <property type="entry name" value="MRNA TRANSPORT REGULATOR MTR10"/>
    <property type="match status" value="1"/>
</dbReference>
<proteinExistence type="predicted"/>
<dbReference type="Gene3D" id="1.25.10.10">
    <property type="entry name" value="Leucine-rich Repeat Variant"/>
    <property type="match status" value="1"/>
</dbReference>
<dbReference type="FunCoup" id="K0KR05">
    <property type="interactions" value="1241"/>
</dbReference>
<dbReference type="EMBL" id="CAIF01000088">
    <property type="protein sequence ID" value="CCH43718.1"/>
    <property type="molecule type" value="Genomic_DNA"/>
</dbReference>
<accession>K0KR05</accession>
<dbReference type="GO" id="GO:0006606">
    <property type="term" value="P:protein import into nucleus"/>
    <property type="evidence" value="ECO:0007669"/>
    <property type="project" value="TreeGrafter"/>
</dbReference>
<dbReference type="InterPro" id="IPR016024">
    <property type="entry name" value="ARM-type_fold"/>
</dbReference>
<dbReference type="InParanoid" id="K0KR05"/>